<organism evidence="1 2">
    <name type="scientific">Streptomyces clavuligerus</name>
    <dbReference type="NCBI Taxonomy" id="1901"/>
    <lineage>
        <taxon>Bacteria</taxon>
        <taxon>Bacillati</taxon>
        <taxon>Actinomycetota</taxon>
        <taxon>Actinomycetes</taxon>
        <taxon>Kitasatosporales</taxon>
        <taxon>Streptomycetaceae</taxon>
        <taxon>Streptomyces</taxon>
    </lineage>
</organism>
<dbReference type="Proteomes" id="UP000002357">
    <property type="component" value="Plasmid pSCL4"/>
</dbReference>
<keyword evidence="2" id="KW-1185">Reference proteome</keyword>
<gene>
    <name evidence="1" type="ORF">SCLAV_p0195</name>
</gene>
<accession>D5SIE3</accession>
<keyword evidence="1" id="KW-0614">Plasmid</keyword>
<evidence type="ECO:0000313" key="1">
    <source>
        <dbReference type="EMBL" id="EFG03686.2"/>
    </source>
</evidence>
<reference evidence="1 2" key="1">
    <citation type="journal article" date="2010" name="Genome Biol. Evol.">
        <title>The sequence of a 1.8-mb bacterial linear plasmid reveals a rich evolutionary reservoir of secondary metabolic pathways.</title>
        <authorList>
            <person name="Medema M.H."/>
            <person name="Trefzer A."/>
            <person name="Kovalchuk A."/>
            <person name="van den Berg M."/>
            <person name="Mueller U."/>
            <person name="Heijne W."/>
            <person name="Wu L."/>
            <person name="Alam M.T."/>
            <person name="Ronning C.M."/>
            <person name="Nierman W.C."/>
            <person name="Bovenberg R.A.L."/>
            <person name="Breitling R."/>
            <person name="Takano E."/>
        </authorList>
    </citation>
    <scope>NUCLEOTIDE SEQUENCE [LARGE SCALE GENOMIC DNA]</scope>
    <source>
        <strain evidence="2">ATCC 27064 / DSM 738 / JCM 4710 / NBRC 13307 / NCIMB 12785 / NRRL 3585 / VKM Ac-602</strain>
        <plasmid evidence="1">pSCL4</plasmid>
    </source>
</reference>
<evidence type="ECO:0000313" key="2">
    <source>
        <dbReference type="Proteomes" id="UP000002357"/>
    </source>
</evidence>
<sequence>MHGSGREPDRRCRVTPARAGRIRASVLLWWLTPDDPRAGGADLRVRSEAVPDVGRSPRGRGGYFVTWGVVT</sequence>
<protein>
    <submittedName>
        <fullName evidence="1">Uncharacterized protein</fullName>
    </submittedName>
</protein>
<dbReference type="AntiFam" id="ANF00057">
    <property type="entry name" value="Translation of E. coli type CRISPR repeat"/>
</dbReference>
<name>D5SIE3_STRCL</name>
<geneLocation type="plasmid" evidence="1 2">
    <name>pSCL4</name>
</geneLocation>
<dbReference type="AlphaFoldDB" id="D5SIE3"/>
<dbReference type="EMBL" id="CM000914">
    <property type="protein sequence ID" value="EFG03686.2"/>
    <property type="molecule type" value="Genomic_DNA"/>
</dbReference>
<proteinExistence type="predicted"/>